<name>A0A418X6T2_9BURK</name>
<evidence type="ECO:0000313" key="4">
    <source>
        <dbReference type="Proteomes" id="UP000284006"/>
    </source>
</evidence>
<evidence type="ECO:0000313" key="3">
    <source>
        <dbReference type="EMBL" id="RJG08204.1"/>
    </source>
</evidence>
<dbReference type="InterPro" id="IPR016161">
    <property type="entry name" value="Ald_DH/histidinol_DH"/>
</dbReference>
<proteinExistence type="predicted"/>
<dbReference type="AlphaFoldDB" id="A0A418X6T2"/>
<dbReference type="InterPro" id="IPR016163">
    <property type="entry name" value="Ald_DH_C"/>
</dbReference>
<dbReference type="Gene3D" id="3.40.309.10">
    <property type="entry name" value="Aldehyde Dehydrogenase, Chain A, domain 2"/>
    <property type="match status" value="1"/>
</dbReference>
<dbReference type="GO" id="GO:0016620">
    <property type="term" value="F:oxidoreductase activity, acting on the aldehyde or oxo group of donors, NAD or NADP as acceptor"/>
    <property type="evidence" value="ECO:0007669"/>
    <property type="project" value="InterPro"/>
</dbReference>
<reference evidence="3 4" key="1">
    <citation type="submission" date="2018-09" db="EMBL/GenBank/DDBJ databases">
        <authorList>
            <person name="Zhu H."/>
        </authorList>
    </citation>
    <scope>NUCLEOTIDE SEQUENCE [LARGE SCALE GENOMIC DNA]</scope>
    <source>
        <strain evidence="3 4">K1S02-61</strain>
    </source>
</reference>
<feature type="domain" description="Aldehyde dehydrogenase" evidence="2">
    <location>
        <begin position="55"/>
        <end position="323"/>
    </location>
</feature>
<dbReference type="Gene3D" id="3.40.605.10">
    <property type="entry name" value="Aldehyde Dehydrogenase, Chain A, domain 1"/>
    <property type="match status" value="1"/>
</dbReference>
<dbReference type="EMBL" id="QYUP01000201">
    <property type="protein sequence ID" value="RJG08204.1"/>
    <property type="molecule type" value="Genomic_DNA"/>
</dbReference>
<dbReference type="InterPro" id="IPR015590">
    <property type="entry name" value="Aldehyde_DH_dom"/>
</dbReference>
<keyword evidence="4" id="KW-1185">Reference proteome</keyword>
<keyword evidence="1" id="KW-0560">Oxidoreductase</keyword>
<gene>
    <name evidence="3" type="ORF">D3872_24965</name>
</gene>
<dbReference type="SUPFAM" id="SSF53720">
    <property type="entry name" value="ALDH-like"/>
    <property type="match status" value="1"/>
</dbReference>
<accession>A0A418X6T2</accession>
<evidence type="ECO:0000256" key="1">
    <source>
        <dbReference type="ARBA" id="ARBA00023002"/>
    </source>
</evidence>
<organism evidence="3 4">
    <name type="scientific">Massilia cavernae</name>
    <dbReference type="NCBI Taxonomy" id="2320864"/>
    <lineage>
        <taxon>Bacteria</taxon>
        <taxon>Pseudomonadati</taxon>
        <taxon>Pseudomonadota</taxon>
        <taxon>Betaproteobacteria</taxon>
        <taxon>Burkholderiales</taxon>
        <taxon>Oxalobacteraceae</taxon>
        <taxon>Telluria group</taxon>
        <taxon>Massilia</taxon>
    </lineage>
</organism>
<dbReference type="Pfam" id="PF00171">
    <property type="entry name" value="Aldedh"/>
    <property type="match status" value="1"/>
</dbReference>
<comment type="caution">
    <text evidence="3">The sequence shown here is derived from an EMBL/GenBank/DDBJ whole genome shotgun (WGS) entry which is preliminary data.</text>
</comment>
<dbReference type="InterPro" id="IPR016162">
    <property type="entry name" value="Ald_DH_N"/>
</dbReference>
<sequence length="483" mass="50771">MTNDLYHSAFSRGPWSMKTELTGNLIIGRYDVRGRGRLIHAVDPVGCMQLEPGYRSAGPEDAELACTLAQGAALVASQVRLAQRADFMESVAYHMKRIEVQLAARMMLETGVTAERAAAELSGLADEYRCIAAALRARFSMPTRLGLGTIVVFGSNRISMSVSVAGTFTLNALAAGCAVIAVADPGLPGISELLGRALQAGIAETGLPDGVFSMLLGGDDTGIRALLSGHSISAIASPSPNHYATQAAAARAGNSDIQVFLQEGDVNPVFILPYALNARAENIARKFAAQANDASGQLASRATVLFAVDCEGFVDMREALVDAICAATFGFLTPSAHADYMQSLTRFLVNGGVERIGEGEVACGTWAAQAVVFETDAATLLAQPRLAAGMSGPVALLVRCATAEQLLEAAKELTGQAMVSIFADPEDADLDDLLCMIAGGEGTRIAHNDFAGAVDSKWRASYAEGDGDARYRMIQRFSKALPL</sequence>
<dbReference type="Proteomes" id="UP000284006">
    <property type="component" value="Unassembled WGS sequence"/>
</dbReference>
<evidence type="ECO:0000259" key="2">
    <source>
        <dbReference type="Pfam" id="PF00171"/>
    </source>
</evidence>
<protein>
    <submittedName>
        <fullName evidence="3">Aldehyde dehydrogenase family protein</fullName>
    </submittedName>
</protein>
<dbReference type="OrthoDB" id="9770537at2"/>